<accession>A0ACD1E5N7</accession>
<proteinExistence type="predicted"/>
<reference evidence="1" key="1">
    <citation type="submission" date="2021-06" db="EMBL/GenBank/DDBJ databases">
        <authorList>
            <person name="Ellington A.J."/>
            <person name="Bryan N.C."/>
            <person name="Christner B.C."/>
            <person name="Reisch C.R."/>
        </authorList>
    </citation>
    <scope>NUCLEOTIDE SEQUENCE</scope>
    <source>
        <strain evidence="1">L6-1</strain>
    </source>
</reference>
<dbReference type="EMBL" id="CP076544">
    <property type="protein sequence ID" value="QWS34220.1"/>
    <property type="molecule type" value="Genomic_DNA"/>
</dbReference>
<evidence type="ECO:0000313" key="2">
    <source>
        <dbReference type="Proteomes" id="UP000681794"/>
    </source>
</evidence>
<protein>
    <submittedName>
        <fullName evidence="1">Glycerophosphoryl diester phosphodiesterase membrane domain-containing protein</fullName>
    </submittedName>
</protein>
<keyword evidence="2" id="KW-1185">Reference proteome</keyword>
<name>A0ACD1E5N7_9MICO</name>
<sequence length="524" mass="54924">MVDGGWHVPGAGAQPERHDDGPQRAVPEQGRASGPGGTPWPPMQPASGGGQLPPAAARPVIPLRPLGLGDVLAGAFTVFRRNARVLLLWAVLLSGVLGLVSTIGSALGQRTLQSRLLGAVDGGGDTDAIIAGTVTLYAVLSIGLPFVAYLARGFLVAPIAVDTGQRVLGRRGTFRGLWSLLAGRRGAVLGWILLQLAAGVVLGLAFVLVIGGTVGALAVGNSSAGWFVLAVVVMALGFVVLLAFLVTRFAFTVPTIALEGRSVFSAAGQSWRLTRGAFWRTFGILLLAQVAFAMAAGIAGIPLTIGLTLFTGVFDPLGQTASTGPSVGGVVALVVGSLLTIAVQCVTDVLGASITTFLAIDRRIRTEALDQRIAAHLETGQPSDPFAPAAPVVRSAWSGPTGWQRQDWQQQDWQPQGWPDQPGAQQYSAQQGWPHQPGAQQPGAQQSWPRQDWPGQPGAQQYGAQQAWPRQDWPGQPGAQQYGAQQPWPRQQPGSQQGWPPATTQRPEDPTSEPDTQDPASGRP</sequence>
<gene>
    <name evidence="1" type="ORF">KM842_03255</name>
</gene>
<dbReference type="Proteomes" id="UP000681794">
    <property type="component" value="Chromosome"/>
</dbReference>
<evidence type="ECO:0000313" key="1">
    <source>
        <dbReference type="EMBL" id="QWS34220.1"/>
    </source>
</evidence>
<organism evidence="1 2">
    <name type="scientific">Curtobacterium aetherium</name>
    <dbReference type="NCBI Taxonomy" id="2841594"/>
    <lineage>
        <taxon>Bacteria</taxon>
        <taxon>Bacillati</taxon>
        <taxon>Actinomycetota</taxon>
        <taxon>Actinomycetes</taxon>
        <taxon>Micrococcales</taxon>
        <taxon>Microbacteriaceae</taxon>
        <taxon>Curtobacterium</taxon>
    </lineage>
</organism>